<evidence type="ECO:0000313" key="2">
    <source>
        <dbReference type="Proteomes" id="UP000314294"/>
    </source>
</evidence>
<evidence type="ECO:0000313" key="1">
    <source>
        <dbReference type="EMBL" id="TNN78583.1"/>
    </source>
</evidence>
<proteinExistence type="predicted"/>
<dbReference type="OrthoDB" id="10669758at2759"/>
<reference evidence="1 2" key="1">
    <citation type="submission" date="2019-03" db="EMBL/GenBank/DDBJ databases">
        <title>First draft genome of Liparis tanakae, snailfish: a comprehensive survey of snailfish specific genes.</title>
        <authorList>
            <person name="Kim W."/>
            <person name="Song I."/>
            <person name="Jeong J.-H."/>
            <person name="Kim D."/>
            <person name="Kim S."/>
            <person name="Ryu S."/>
            <person name="Song J.Y."/>
            <person name="Lee S.K."/>
        </authorList>
    </citation>
    <scope>NUCLEOTIDE SEQUENCE [LARGE SCALE GENOMIC DNA]</scope>
    <source>
        <tissue evidence="1">Muscle</tissue>
    </source>
</reference>
<dbReference type="EMBL" id="SRLO01000072">
    <property type="protein sequence ID" value="TNN78583.1"/>
    <property type="molecule type" value="Genomic_DNA"/>
</dbReference>
<sequence>MPPNTTHCGFKPPSLATAQLLTNHLSIIQIPVFVRHPSPDAVMEDLHSARAIRATAQLLTNHLSIIQIPVVVRHPSPDAVMEDLHSARAMHGRGSILASVHTYDILQVTCHLTGHLSTVIDEKRQKKLWVCYSYWV</sequence>
<name>A0A4Z2IN51_9TELE</name>
<protein>
    <submittedName>
        <fullName evidence="1">Uncharacterized protein</fullName>
    </submittedName>
</protein>
<dbReference type="AlphaFoldDB" id="A0A4Z2IN51"/>
<accession>A0A4Z2IN51</accession>
<comment type="caution">
    <text evidence="1">The sequence shown here is derived from an EMBL/GenBank/DDBJ whole genome shotgun (WGS) entry which is preliminary data.</text>
</comment>
<keyword evidence="2" id="KW-1185">Reference proteome</keyword>
<organism evidence="1 2">
    <name type="scientific">Liparis tanakae</name>
    <name type="common">Tanaka's snailfish</name>
    <dbReference type="NCBI Taxonomy" id="230148"/>
    <lineage>
        <taxon>Eukaryota</taxon>
        <taxon>Metazoa</taxon>
        <taxon>Chordata</taxon>
        <taxon>Craniata</taxon>
        <taxon>Vertebrata</taxon>
        <taxon>Euteleostomi</taxon>
        <taxon>Actinopterygii</taxon>
        <taxon>Neopterygii</taxon>
        <taxon>Teleostei</taxon>
        <taxon>Neoteleostei</taxon>
        <taxon>Acanthomorphata</taxon>
        <taxon>Eupercaria</taxon>
        <taxon>Perciformes</taxon>
        <taxon>Cottioidei</taxon>
        <taxon>Cottales</taxon>
        <taxon>Liparidae</taxon>
        <taxon>Liparis</taxon>
    </lineage>
</organism>
<dbReference type="Proteomes" id="UP000314294">
    <property type="component" value="Unassembled WGS sequence"/>
</dbReference>
<gene>
    <name evidence="1" type="ORF">EYF80_011178</name>
</gene>